<dbReference type="CDD" id="cd02440">
    <property type="entry name" value="AdoMet_MTases"/>
    <property type="match status" value="1"/>
</dbReference>
<keyword evidence="4" id="KW-1185">Reference proteome</keyword>
<dbReference type="SUPFAM" id="SSF53335">
    <property type="entry name" value="S-adenosyl-L-methionine-dependent methyltransferases"/>
    <property type="match status" value="1"/>
</dbReference>
<dbReference type="InterPro" id="IPR054168">
    <property type="entry name" value="PG_1098_Fer"/>
</dbReference>
<reference evidence="3 4" key="1">
    <citation type="submission" date="2024-04" db="EMBL/GenBank/DDBJ databases">
        <title>WGS of bacteria from Torrens River.</title>
        <authorList>
            <person name="Wyrsch E.R."/>
            <person name="Drigo B."/>
        </authorList>
    </citation>
    <scope>NUCLEOTIDE SEQUENCE [LARGE SCALE GENOMIC DNA]</scope>
    <source>
        <strain evidence="3 4">TWI391</strain>
    </source>
</reference>
<evidence type="ECO:0000259" key="2">
    <source>
        <dbReference type="Pfam" id="PF22013"/>
    </source>
</evidence>
<dbReference type="EMBL" id="JBDJNQ010000007">
    <property type="protein sequence ID" value="MEN5378672.1"/>
    <property type="molecule type" value="Genomic_DNA"/>
</dbReference>
<dbReference type="Gene3D" id="3.40.50.150">
    <property type="entry name" value="Vaccinia Virus protein VP39"/>
    <property type="match status" value="1"/>
</dbReference>
<dbReference type="Gene3D" id="1.10.10.1110">
    <property type="entry name" value="Methyltransferase PG1098, N-terminal domain"/>
    <property type="match status" value="1"/>
</dbReference>
<dbReference type="Proteomes" id="UP001409291">
    <property type="component" value="Unassembled WGS sequence"/>
</dbReference>
<evidence type="ECO:0008006" key="5">
    <source>
        <dbReference type="Google" id="ProtNLM"/>
    </source>
</evidence>
<sequence length="393" mass="44899">MNTLILQKEVQDFINQNESESSAKLALKKSPFEGITSSELATQIDGRQRCRKKIPLWAETANIYYPDKLNLEQCSSEKTAIFKATLIPENVTLIDITSGFGIDDFYFSKRAKKVISCEINPQLALISQYNAKQLQAKNIEVIASDGVDYIAKNKDLNIGYIYIDPSRRVAQQKVFMLSDCEPNIVSLQENFLQRAAHIMIKVAPLLDITAALSELNHVKQIYVISLQNDCKELLFIQERDFSGQPEITAVRIFGDKTQQFIFTQEEETEKVTSFSAPLRYLYEPDVCLTKAGAFKSITKAFDLKKLHQHTHLYSSEIYQEDFLGKIYEIIEVIPFSIFKKSKEKLRTNAVARNFPLKTEVLKKKFKIMDGGELHSFFTTDHTGELIVIHATRK</sequence>
<dbReference type="Pfam" id="PF22013">
    <property type="entry name" value="PG_1098_Fer"/>
    <property type="match status" value="1"/>
</dbReference>
<evidence type="ECO:0000313" key="4">
    <source>
        <dbReference type="Proteomes" id="UP001409291"/>
    </source>
</evidence>
<protein>
    <recommendedName>
        <fullName evidence="5">THUMP-like domain-containing protein</fullName>
    </recommendedName>
</protein>
<evidence type="ECO:0000259" key="1">
    <source>
        <dbReference type="Pfam" id="PF18096"/>
    </source>
</evidence>
<gene>
    <name evidence="3" type="ORF">ABE541_15520</name>
</gene>
<dbReference type="InterPro" id="IPR029063">
    <property type="entry name" value="SAM-dependent_MTases_sf"/>
</dbReference>
<comment type="caution">
    <text evidence="3">The sequence shown here is derived from an EMBL/GenBank/DDBJ whole genome shotgun (WGS) entry which is preliminary data.</text>
</comment>
<name>A0ABV0BW18_9SPHI</name>
<feature type="domain" description="THUMP-like" evidence="1">
    <location>
        <begin position="324"/>
        <end position="392"/>
    </location>
</feature>
<organism evidence="3 4">
    <name type="scientific">Sphingobacterium kitahiroshimense</name>
    <dbReference type="NCBI Taxonomy" id="470446"/>
    <lineage>
        <taxon>Bacteria</taxon>
        <taxon>Pseudomonadati</taxon>
        <taxon>Bacteroidota</taxon>
        <taxon>Sphingobacteriia</taxon>
        <taxon>Sphingobacteriales</taxon>
        <taxon>Sphingobacteriaceae</taxon>
        <taxon>Sphingobacterium</taxon>
    </lineage>
</organism>
<accession>A0ABV0BW18</accession>
<feature type="domain" description="PG-1098 ferredoxin-like" evidence="2">
    <location>
        <begin position="280"/>
        <end position="322"/>
    </location>
</feature>
<dbReference type="RefSeq" id="WP_346581623.1">
    <property type="nucleotide sequence ID" value="NZ_JBDJNQ010000007.1"/>
</dbReference>
<dbReference type="Pfam" id="PF18096">
    <property type="entry name" value="Thump_like"/>
    <property type="match status" value="1"/>
</dbReference>
<evidence type="ECO:0000313" key="3">
    <source>
        <dbReference type="EMBL" id="MEN5378672.1"/>
    </source>
</evidence>
<dbReference type="InterPro" id="IPR041497">
    <property type="entry name" value="Thump-like"/>
</dbReference>
<proteinExistence type="predicted"/>